<name>A0ACB8QW02_9AGAM</name>
<evidence type="ECO:0000313" key="1">
    <source>
        <dbReference type="EMBL" id="KAI0035980.1"/>
    </source>
</evidence>
<reference evidence="1" key="1">
    <citation type="submission" date="2021-02" db="EMBL/GenBank/DDBJ databases">
        <authorList>
            <consortium name="DOE Joint Genome Institute"/>
            <person name="Ahrendt S."/>
            <person name="Looney B.P."/>
            <person name="Miyauchi S."/>
            <person name="Morin E."/>
            <person name="Drula E."/>
            <person name="Courty P.E."/>
            <person name="Chicoki N."/>
            <person name="Fauchery L."/>
            <person name="Kohler A."/>
            <person name="Kuo A."/>
            <person name="Labutti K."/>
            <person name="Pangilinan J."/>
            <person name="Lipzen A."/>
            <person name="Riley R."/>
            <person name="Andreopoulos W."/>
            <person name="He G."/>
            <person name="Johnson J."/>
            <person name="Barry K.W."/>
            <person name="Grigoriev I.V."/>
            <person name="Nagy L."/>
            <person name="Hibbett D."/>
            <person name="Henrissat B."/>
            <person name="Matheny P.B."/>
            <person name="Labbe J."/>
            <person name="Martin F."/>
        </authorList>
    </citation>
    <scope>NUCLEOTIDE SEQUENCE</scope>
    <source>
        <strain evidence="1">EC-137</strain>
    </source>
</reference>
<protein>
    <submittedName>
        <fullName evidence="1">Uncharacterized protein</fullName>
    </submittedName>
</protein>
<evidence type="ECO:0000313" key="2">
    <source>
        <dbReference type="Proteomes" id="UP000814128"/>
    </source>
</evidence>
<comment type="caution">
    <text evidence="1">The sequence shown here is derived from an EMBL/GenBank/DDBJ whole genome shotgun (WGS) entry which is preliminary data.</text>
</comment>
<sequence length="428" mass="46575">MTAPPPYYQQPPLPSAHQYYGHHHPPPQAAPSTLPPPIPYDRPHTPHYTPPAQPLHLPPPAQPRYSAPPGPPPRSYPKEPSLSYAPPTSTALPPPPRPQSATPQTPGSSTSEEDELLKRAIEASRRTQSEEQARAQEEKDIALAIELSQEEAARRMRELDEANMHMIFGDFGEERDGGLFDGIAGRETGLGGFVFPEPNIASLQPRPTPFDPHALQAQQAESLRQQEEYLLHQQQLAAQLQAHHEFLRQQEQDMSAQQQAQLHAQLIAQQQLLEEQKHKLEEAQRKLEEQQTQCAMRNEHASSRTGGPQFGSNNPFVSPPPSGSLHLPAQVPSPVSASLSPPSYADITTSLPSGLHSRSSTLSSGRPTTVSSSPQTAGRPTRADGEHSHLASLYAGKNIGDGVDTFGNIGQLRFGATDAGKITVSQNP</sequence>
<accession>A0ACB8QW02</accession>
<dbReference type="Proteomes" id="UP000814128">
    <property type="component" value="Unassembled WGS sequence"/>
</dbReference>
<dbReference type="EMBL" id="MU273477">
    <property type="protein sequence ID" value="KAI0035980.1"/>
    <property type="molecule type" value="Genomic_DNA"/>
</dbReference>
<keyword evidence="2" id="KW-1185">Reference proteome</keyword>
<organism evidence="1 2">
    <name type="scientific">Vararia minispora EC-137</name>
    <dbReference type="NCBI Taxonomy" id="1314806"/>
    <lineage>
        <taxon>Eukaryota</taxon>
        <taxon>Fungi</taxon>
        <taxon>Dikarya</taxon>
        <taxon>Basidiomycota</taxon>
        <taxon>Agaricomycotina</taxon>
        <taxon>Agaricomycetes</taxon>
        <taxon>Russulales</taxon>
        <taxon>Lachnocladiaceae</taxon>
        <taxon>Vararia</taxon>
    </lineage>
</organism>
<proteinExistence type="predicted"/>
<reference evidence="1" key="2">
    <citation type="journal article" date="2022" name="New Phytol.">
        <title>Evolutionary transition to the ectomycorrhizal habit in the genomes of a hyperdiverse lineage of mushroom-forming fungi.</title>
        <authorList>
            <person name="Looney B."/>
            <person name="Miyauchi S."/>
            <person name="Morin E."/>
            <person name="Drula E."/>
            <person name="Courty P.E."/>
            <person name="Kohler A."/>
            <person name="Kuo A."/>
            <person name="LaButti K."/>
            <person name="Pangilinan J."/>
            <person name="Lipzen A."/>
            <person name="Riley R."/>
            <person name="Andreopoulos W."/>
            <person name="He G."/>
            <person name="Johnson J."/>
            <person name="Nolan M."/>
            <person name="Tritt A."/>
            <person name="Barry K.W."/>
            <person name="Grigoriev I.V."/>
            <person name="Nagy L.G."/>
            <person name="Hibbett D."/>
            <person name="Henrissat B."/>
            <person name="Matheny P.B."/>
            <person name="Labbe J."/>
            <person name="Martin F.M."/>
        </authorList>
    </citation>
    <scope>NUCLEOTIDE SEQUENCE</scope>
    <source>
        <strain evidence="1">EC-137</strain>
    </source>
</reference>
<gene>
    <name evidence="1" type="ORF">K488DRAFT_82591</name>
</gene>